<evidence type="ECO:0000313" key="2">
    <source>
        <dbReference type="Proteomes" id="UP000281343"/>
    </source>
</evidence>
<keyword evidence="2" id="KW-1185">Reference proteome</keyword>
<sequence length="192" mass="19514">MRAIIGAVAIAALGLPVLAQSLPTGREAQRMLFSPRGQAEGVVIPHESLNAAEIALLGGAIDEGLLPDMLYYGALAIAPDAGLANPATTAAVGNYHDEAAARDAALAQCEAGREEGADCVVVLVVRPRGWEPGAALQLSASASAVLRGDYRRADRPKVFAISPATGAWGIGDTETSANAACGQADCRAVIAD</sequence>
<evidence type="ECO:0000313" key="1">
    <source>
        <dbReference type="EMBL" id="RMA41969.1"/>
    </source>
</evidence>
<name>A0A3L9XZK0_9RHOB</name>
<organism evidence="1 2">
    <name type="scientific">Rhodophyticola porphyridii</name>
    <dbReference type="NCBI Taxonomy" id="1852017"/>
    <lineage>
        <taxon>Bacteria</taxon>
        <taxon>Pseudomonadati</taxon>
        <taxon>Pseudomonadota</taxon>
        <taxon>Alphaproteobacteria</taxon>
        <taxon>Rhodobacterales</taxon>
        <taxon>Roseobacteraceae</taxon>
        <taxon>Rhodophyticola</taxon>
    </lineage>
</organism>
<gene>
    <name evidence="1" type="ORF">D9R08_10865</name>
</gene>
<dbReference type="Proteomes" id="UP000281343">
    <property type="component" value="Unassembled WGS sequence"/>
</dbReference>
<protein>
    <submittedName>
        <fullName evidence="1">5-aminolevulic acid synthase</fullName>
    </submittedName>
</protein>
<dbReference type="AlphaFoldDB" id="A0A3L9XZK0"/>
<comment type="caution">
    <text evidence="1">The sequence shown here is derived from an EMBL/GenBank/DDBJ whole genome shotgun (WGS) entry which is preliminary data.</text>
</comment>
<accession>A0A3L9XZK0</accession>
<proteinExistence type="predicted"/>
<dbReference type="RefSeq" id="WP_121898076.1">
    <property type="nucleotide sequence ID" value="NZ_RCNT01000005.1"/>
</dbReference>
<dbReference type="EMBL" id="RCNT01000005">
    <property type="protein sequence ID" value="RMA41969.1"/>
    <property type="molecule type" value="Genomic_DNA"/>
</dbReference>
<reference evidence="1 2" key="1">
    <citation type="submission" date="2018-10" db="EMBL/GenBank/DDBJ databases">
        <authorList>
            <person name="Jung H.S."/>
            <person name="Jeon C.O."/>
        </authorList>
    </citation>
    <scope>NUCLEOTIDE SEQUENCE [LARGE SCALE GENOMIC DNA]</scope>
    <source>
        <strain evidence="1 2">MA-7-27</strain>
    </source>
</reference>
<dbReference type="OrthoDB" id="7658791at2"/>